<dbReference type="eggNOG" id="COG0457">
    <property type="taxonomic scope" value="Bacteria"/>
</dbReference>
<keyword evidence="2" id="KW-1185">Reference proteome</keyword>
<sequence>MLPFEGPIILKREPTEVSETSGQDQAPTSTDTNRALTLVHEGWNHLQLQRPLAAWAAWQRALRFVPEFPQALEALARLESASDLPVAARVEHRFQAPDDPEKRLRWDALIRGGDLEDLAKAADLFASLSIDDPTDVAAWFNRALCLAWIGRNGEAISCLDRVVQLRTADDPEKAVSAWTLAEVLRQGAGAETLADDLRFAWVVPWSDADTPRLINACPTLQKKPSPRDPVSGVPQFPDAQVYEWLDRPMPEPASWLALSDVPRVLATVIITPQSLRLSSPDPLALEQVREPLLHAIGDLERAIVREAAPLPLPLADAAVWTFRRPEALDDETEGRLAREAVEHFYEDLWIHLPRHGLGELSPLQASRAAKAGDPVARTRLSAVVRMREQLGARPRTAILYQGYPFDRLRRRLGLELDTPASVDSEDAACMSEDELDRLELDPLTVPSLAEAYLSAAALGDDRRTARIAAHLVKAPGMETSRVVNPDLFAVLVREALRVDNPGDALQWLERGQATHGGRDRRTYEIWKAEIHARTGDPDAALAQYQAMLSDGGLETSQLLDAVEDLLMNGHAEHARPLLERAHEQAGHEGDPLNIERARNLAREETPDASAHG</sequence>
<accession>L0DM49</accession>
<dbReference type="KEGG" id="saci:Sinac_6242"/>
<dbReference type="HOGENOM" id="CLU_446107_0_0_0"/>
<dbReference type="Proteomes" id="UP000010798">
    <property type="component" value="Chromosome"/>
</dbReference>
<gene>
    <name evidence="1" type="ordered locus">Sinac_6242</name>
</gene>
<dbReference type="InterPro" id="IPR011990">
    <property type="entry name" value="TPR-like_helical_dom_sf"/>
</dbReference>
<evidence type="ECO:0000313" key="2">
    <source>
        <dbReference type="Proteomes" id="UP000010798"/>
    </source>
</evidence>
<organism evidence="1 2">
    <name type="scientific">Singulisphaera acidiphila (strain ATCC BAA-1392 / DSM 18658 / VKM B-2454 / MOB10)</name>
    <dbReference type="NCBI Taxonomy" id="886293"/>
    <lineage>
        <taxon>Bacteria</taxon>
        <taxon>Pseudomonadati</taxon>
        <taxon>Planctomycetota</taxon>
        <taxon>Planctomycetia</taxon>
        <taxon>Isosphaerales</taxon>
        <taxon>Isosphaeraceae</taxon>
        <taxon>Singulisphaera</taxon>
    </lineage>
</organism>
<name>L0DM49_SINAD</name>
<dbReference type="STRING" id="886293.Sinac_6242"/>
<dbReference type="Gene3D" id="1.25.40.10">
    <property type="entry name" value="Tetratricopeptide repeat domain"/>
    <property type="match status" value="1"/>
</dbReference>
<protein>
    <recommendedName>
        <fullName evidence="3">Tetratricopeptide repeat protein</fullName>
    </recommendedName>
</protein>
<dbReference type="SUPFAM" id="SSF48452">
    <property type="entry name" value="TPR-like"/>
    <property type="match status" value="1"/>
</dbReference>
<evidence type="ECO:0000313" key="1">
    <source>
        <dbReference type="EMBL" id="AGA30337.1"/>
    </source>
</evidence>
<dbReference type="OrthoDB" id="242313at2"/>
<proteinExistence type="predicted"/>
<dbReference type="EMBL" id="CP003364">
    <property type="protein sequence ID" value="AGA30337.1"/>
    <property type="molecule type" value="Genomic_DNA"/>
</dbReference>
<dbReference type="AlphaFoldDB" id="L0DM49"/>
<reference evidence="1 2" key="1">
    <citation type="submission" date="2012-02" db="EMBL/GenBank/DDBJ databases">
        <title>Complete sequence of chromosome of Singulisphaera acidiphila DSM 18658.</title>
        <authorList>
            <consortium name="US DOE Joint Genome Institute (JGI-PGF)"/>
            <person name="Lucas S."/>
            <person name="Copeland A."/>
            <person name="Lapidus A."/>
            <person name="Glavina del Rio T."/>
            <person name="Dalin E."/>
            <person name="Tice H."/>
            <person name="Bruce D."/>
            <person name="Goodwin L."/>
            <person name="Pitluck S."/>
            <person name="Peters L."/>
            <person name="Ovchinnikova G."/>
            <person name="Chertkov O."/>
            <person name="Kyrpides N."/>
            <person name="Mavromatis K."/>
            <person name="Ivanova N."/>
            <person name="Brettin T."/>
            <person name="Detter J.C."/>
            <person name="Han C."/>
            <person name="Larimer F."/>
            <person name="Land M."/>
            <person name="Hauser L."/>
            <person name="Markowitz V."/>
            <person name="Cheng J.-F."/>
            <person name="Hugenholtz P."/>
            <person name="Woyke T."/>
            <person name="Wu D."/>
            <person name="Tindall B."/>
            <person name="Pomrenke H."/>
            <person name="Brambilla E."/>
            <person name="Klenk H.-P."/>
            <person name="Eisen J.A."/>
        </authorList>
    </citation>
    <scope>NUCLEOTIDE SEQUENCE [LARGE SCALE GENOMIC DNA]</scope>
    <source>
        <strain evidence="2">ATCC BAA-1392 / DSM 18658 / VKM B-2454 / MOB10</strain>
    </source>
</reference>
<evidence type="ECO:0008006" key="3">
    <source>
        <dbReference type="Google" id="ProtNLM"/>
    </source>
</evidence>